<keyword evidence="4" id="KW-1185">Reference proteome</keyword>
<sequence>MAHETSPSAARRNSITSPATISSVGDGYSVNVRFIELQKELRFVLSAGVTSLAPSRAASPDHEDLLQDQGLDLTTADGTAVATPSQRRSLLNSTKLPDGISKLCVINYLKNWITECAPFLDKFDEKHHFGVQVPILAQHSPALLYAVLAFSARQIERKNAVEKSYDSLELYQKSIRLLGPSLQAREASVLVTVCILACLELMSGSPRDWKRHLEGCASLFGCFGVTGFSGKLLQAVFWCYARMELCGVIISNSIEATVLPLEQWIPPMPSDYSPSDLTYRERHESFAHHLFQKTSWNCPDMHANWAVYLCTKACDLICRRVRHLELGEQDDDKRPFATRWHYLWNELQFWLDHRPSELLPITITEPSGNQLFPEILYTHWAAISSNQLYHTACLILLDTTSLGRPDLTSLSSRITTSSHQQQHSLSLTWHAKRVCGISLTNPHLGNLVNAIQPLYVAGRHLTHPEEHLATGRLLKKIDLSTGWGALWRLRDLEAVWGYDQGEILSAIKGSS</sequence>
<evidence type="ECO:0000256" key="2">
    <source>
        <dbReference type="ARBA" id="ARBA00023242"/>
    </source>
</evidence>
<comment type="caution">
    <text evidence="3">The sequence shown here is derived from an EMBL/GenBank/DDBJ whole genome shotgun (WGS) entry which is preliminary data.</text>
</comment>
<dbReference type="GO" id="GO:0000976">
    <property type="term" value="F:transcription cis-regulatory region binding"/>
    <property type="evidence" value="ECO:0007669"/>
    <property type="project" value="TreeGrafter"/>
</dbReference>
<protein>
    <recommendedName>
        <fullName evidence="5">Transcription factor domain-containing protein</fullName>
    </recommendedName>
</protein>
<evidence type="ECO:0008006" key="5">
    <source>
        <dbReference type="Google" id="ProtNLM"/>
    </source>
</evidence>
<dbReference type="RefSeq" id="XP_064700626.1">
    <property type="nucleotide sequence ID" value="XM_064853891.1"/>
</dbReference>
<dbReference type="Proteomes" id="UP001358417">
    <property type="component" value="Unassembled WGS sequence"/>
</dbReference>
<dbReference type="PANTHER" id="PTHR37534:SF24">
    <property type="entry name" value="MISCELLANEOUS ZN(II)2CYS6 TRANSCRIPTION FACTOR (EUROFUNG)-RELATED"/>
    <property type="match status" value="1"/>
</dbReference>
<dbReference type="GeneID" id="89978512"/>
<dbReference type="GO" id="GO:0003700">
    <property type="term" value="F:DNA-binding transcription factor activity"/>
    <property type="evidence" value="ECO:0007669"/>
    <property type="project" value="TreeGrafter"/>
</dbReference>
<dbReference type="GO" id="GO:0045944">
    <property type="term" value="P:positive regulation of transcription by RNA polymerase II"/>
    <property type="evidence" value="ECO:0007669"/>
    <property type="project" value="TreeGrafter"/>
</dbReference>
<evidence type="ECO:0000256" key="1">
    <source>
        <dbReference type="ARBA" id="ARBA00004123"/>
    </source>
</evidence>
<dbReference type="PANTHER" id="PTHR37534">
    <property type="entry name" value="TRANSCRIPTIONAL ACTIVATOR PROTEIN UGA3"/>
    <property type="match status" value="1"/>
</dbReference>
<reference evidence="3 4" key="1">
    <citation type="submission" date="2023-08" db="EMBL/GenBank/DDBJ databases">
        <title>Black Yeasts Isolated from many extreme environments.</title>
        <authorList>
            <person name="Coleine C."/>
            <person name="Stajich J.E."/>
            <person name="Selbmann L."/>
        </authorList>
    </citation>
    <scope>NUCLEOTIDE SEQUENCE [LARGE SCALE GENOMIC DNA]</scope>
    <source>
        <strain evidence="3 4">CCFEE 5792</strain>
    </source>
</reference>
<name>A0AAV9MWN1_9EURO</name>
<dbReference type="Pfam" id="PF11951">
    <property type="entry name" value="Fungal_trans_2"/>
    <property type="match status" value="1"/>
</dbReference>
<evidence type="ECO:0000313" key="3">
    <source>
        <dbReference type="EMBL" id="KAK5044982.1"/>
    </source>
</evidence>
<proteinExistence type="predicted"/>
<gene>
    <name evidence="3" type="ORF">LTR84_010354</name>
</gene>
<dbReference type="GO" id="GO:0005634">
    <property type="term" value="C:nucleus"/>
    <property type="evidence" value="ECO:0007669"/>
    <property type="project" value="UniProtKB-SubCell"/>
</dbReference>
<keyword evidence="2" id="KW-0539">Nucleus</keyword>
<dbReference type="AlphaFoldDB" id="A0AAV9MWN1"/>
<accession>A0AAV9MWN1</accession>
<comment type="subcellular location">
    <subcellularLocation>
        <location evidence="1">Nucleus</location>
    </subcellularLocation>
</comment>
<evidence type="ECO:0000313" key="4">
    <source>
        <dbReference type="Proteomes" id="UP001358417"/>
    </source>
</evidence>
<organism evidence="3 4">
    <name type="scientific">Exophiala bonariae</name>
    <dbReference type="NCBI Taxonomy" id="1690606"/>
    <lineage>
        <taxon>Eukaryota</taxon>
        <taxon>Fungi</taxon>
        <taxon>Dikarya</taxon>
        <taxon>Ascomycota</taxon>
        <taxon>Pezizomycotina</taxon>
        <taxon>Eurotiomycetes</taxon>
        <taxon>Chaetothyriomycetidae</taxon>
        <taxon>Chaetothyriales</taxon>
        <taxon>Herpotrichiellaceae</taxon>
        <taxon>Exophiala</taxon>
    </lineage>
</organism>
<dbReference type="InterPro" id="IPR021858">
    <property type="entry name" value="Fun_TF"/>
</dbReference>
<dbReference type="EMBL" id="JAVRRD010000041">
    <property type="protein sequence ID" value="KAK5044982.1"/>
    <property type="molecule type" value="Genomic_DNA"/>
</dbReference>